<comment type="caution">
    <text evidence="3">The sequence shown here is derived from an EMBL/GenBank/DDBJ whole genome shotgun (WGS) entry which is preliminary data.</text>
</comment>
<feature type="transmembrane region" description="Helical" evidence="2">
    <location>
        <begin position="238"/>
        <end position="258"/>
    </location>
</feature>
<organism evidence="3 4">
    <name type="scientific">Micromonospora saelicesensis</name>
    <dbReference type="NCBI Taxonomy" id="285676"/>
    <lineage>
        <taxon>Bacteria</taxon>
        <taxon>Bacillati</taxon>
        <taxon>Actinomycetota</taxon>
        <taxon>Actinomycetes</taxon>
        <taxon>Micromonosporales</taxon>
        <taxon>Micromonosporaceae</taxon>
        <taxon>Micromonospora</taxon>
    </lineage>
</organism>
<keyword evidence="2" id="KW-0812">Transmembrane</keyword>
<feature type="transmembrane region" description="Helical" evidence="2">
    <location>
        <begin position="439"/>
        <end position="459"/>
    </location>
</feature>
<feature type="transmembrane region" description="Helical" evidence="2">
    <location>
        <begin position="398"/>
        <end position="418"/>
    </location>
</feature>
<evidence type="ECO:0000313" key="3">
    <source>
        <dbReference type="EMBL" id="RAO27950.1"/>
    </source>
</evidence>
<gene>
    <name evidence="3" type="ORF">PSN13_05838</name>
</gene>
<dbReference type="EMBL" id="PYAG01000039">
    <property type="protein sequence ID" value="RAO27950.1"/>
    <property type="molecule type" value="Genomic_DNA"/>
</dbReference>
<feature type="transmembrane region" description="Helical" evidence="2">
    <location>
        <begin position="465"/>
        <end position="483"/>
    </location>
</feature>
<dbReference type="PANTHER" id="PTHR34219">
    <property type="entry name" value="IRON-REGULATED INNER MEMBRANE PROTEIN-RELATED"/>
    <property type="match status" value="1"/>
</dbReference>
<feature type="transmembrane region" description="Helical" evidence="2">
    <location>
        <begin position="44"/>
        <end position="70"/>
    </location>
</feature>
<accession>A0A328NEG9</accession>
<proteinExistence type="predicted"/>
<name>A0A328NEG9_9ACTN</name>
<feature type="region of interest" description="Disordered" evidence="1">
    <location>
        <begin position="13"/>
        <end position="36"/>
    </location>
</feature>
<dbReference type="PANTHER" id="PTHR34219:SF1">
    <property type="entry name" value="PEPSY DOMAIN-CONTAINING PROTEIN"/>
    <property type="match status" value="1"/>
</dbReference>
<feature type="transmembrane region" description="Helical" evidence="2">
    <location>
        <begin position="186"/>
        <end position="204"/>
    </location>
</feature>
<reference evidence="3 4" key="1">
    <citation type="submission" date="2018-03" db="EMBL/GenBank/DDBJ databases">
        <title>Defining the species Micromonospora saelicesensis and Micromonospora noduli under the framework of genomics.</title>
        <authorList>
            <person name="Riesco R."/>
            <person name="Trujillo M.E."/>
        </authorList>
    </citation>
    <scope>NUCLEOTIDE SEQUENCE [LARGE SCALE GENOMIC DNA]</scope>
    <source>
        <strain evidence="3 4">PSN13</strain>
    </source>
</reference>
<dbReference type="Pfam" id="PF03929">
    <property type="entry name" value="PepSY_TM"/>
    <property type="match status" value="1"/>
</dbReference>
<protein>
    <submittedName>
        <fullName evidence="3">Assimilatory sulfite reductase (NADPH)</fullName>
    </submittedName>
</protein>
<dbReference type="InterPro" id="IPR005625">
    <property type="entry name" value="PepSY-ass_TM"/>
</dbReference>
<dbReference type="Proteomes" id="UP000249419">
    <property type="component" value="Unassembled WGS sequence"/>
</dbReference>
<sequence>MLPDFSDRITMSLTELSGTPTPEHATTTGKPARPARRASPFGALLLRLHFYAGILVAPFLVVAALTGLAYTTTPQLDTLLYGDQLTVAQVGERQLPLAEQIGAARNAHPDGSITTVQPGDGDRTTTVVFSVPELGENQHTVYINPYTGESQGQLTTWFGSTPATTWLDDLHRHLHLGTVGEHYSELAASWLWVMALGGVILWWRRRGAARAAARHLLVPDLSTGRGVRRTRGWHATTGIWLTVGLLFLSVTGLTWSRYAGANFAAGLDALSARTPEISTSLTAGPPAPAETGGGHEHGAAGAGGLVESAAFDRVLTVARGAGLSGPVEITPAPEPGSAWTVTQVDNTWPVRKDRIAVDPASDTVTARSDFADWPLLAKLSGLGIQAHMGILFGLVNQILLAALALGLLCVIFWGYRMWWQRRPTRVDRRAIAGTPPARGGVRGLPLWALLIGVPVTVAIGWALPLFGLTVLAFLVIDVVVGAVSRRRRPAAAPTSPAPAGS</sequence>
<evidence type="ECO:0000256" key="2">
    <source>
        <dbReference type="SAM" id="Phobius"/>
    </source>
</evidence>
<feature type="region of interest" description="Disordered" evidence="1">
    <location>
        <begin position="278"/>
        <end position="298"/>
    </location>
</feature>
<keyword evidence="2" id="KW-1133">Transmembrane helix</keyword>
<dbReference type="AlphaFoldDB" id="A0A328NEG9"/>
<feature type="compositionally biased region" description="Polar residues" evidence="1">
    <location>
        <begin position="13"/>
        <end position="29"/>
    </location>
</feature>
<evidence type="ECO:0000313" key="4">
    <source>
        <dbReference type="Proteomes" id="UP000249419"/>
    </source>
</evidence>
<keyword evidence="2" id="KW-0472">Membrane</keyword>
<evidence type="ECO:0000256" key="1">
    <source>
        <dbReference type="SAM" id="MobiDB-lite"/>
    </source>
</evidence>